<keyword evidence="2" id="KW-1185">Reference proteome</keyword>
<evidence type="ECO:0000313" key="2">
    <source>
        <dbReference type="Proteomes" id="UP000015105"/>
    </source>
</evidence>
<reference evidence="2" key="2">
    <citation type="journal article" date="2017" name="Nat. Plants">
        <title>The Aegilops tauschii genome reveals multiple impacts of transposons.</title>
        <authorList>
            <person name="Zhao G."/>
            <person name="Zou C."/>
            <person name="Li K."/>
            <person name="Wang K."/>
            <person name="Li T."/>
            <person name="Gao L."/>
            <person name="Zhang X."/>
            <person name="Wang H."/>
            <person name="Yang Z."/>
            <person name="Liu X."/>
            <person name="Jiang W."/>
            <person name="Mao L."/>
            <person name="Kong X."/>
            <person name="Jiao Y."/>
            <person name="Jia J."/>
        </authorList>
    </citation>
    <scope>NUCLEOTIDE SEQUENCE [LARGE SCALE GENOMIC DNA]</scope>
    <source>
        <strain evidence="2">cv. AL8/78</strain>
    </source>
</reference>
<dbReference type="Gramene" id="AET2Gv21028100.4">
    <property type="protein sequence ID" value="AET2Gv21028100.4"/>
    <property type="gene ID" value="AET2Gv21028100"/>
</dbReference>
<sequence>RYSALMALPLPPWFGPRAVLEEVELLVLNEDNNAAQGWTWLQIRDSLMQTHQQNQQELPHGFNAALRKRLSELLERGNLMTGAGGPHKPPYLPPWFTPQVVLQAVEQLDGNNAGGSTRTRIRDSLLEAHQPQQPQPPPRFVAVLRTMLSVLRQRGHLAGGANGSQHYTRQQAPALVQPNPVHIPDFLWGYYLGYELGFDDCAKLDEVIDDAMADMA</sequence>
<name>A0A453D012_AEGTS</name>
<protein>
    <submittedName>
        <fullName evidence="1">Uncharacterized protein</fullName>
    </submittedName>
</protein>
<reference evidence="1" key="5">
    <citation type="journal article" date="2021" name="G3 (Bethesda)">
        <title>Aegilops tauschii genome assembly Aet v5.0 features greater sequence contiguity and improved annotation.</title>
        <authorList>
            <person name="Wang L."/>
            <person name="Zhu T."/>
            <person name="Rodriguez J.C."/>
            <person name="Deal K.R."/>
            <person name="Dubcovsky J."/>
            <person name="McGuire P.E."/>
            <person name="Lux T."/>
            <person name="Spannagl M."/>
            <person name="Mayer K.F.X."/>
            <person name="Baldrich P."/>
            <person name="Meyers B.C."/>
            <person name="Huo N."/>
            <person name="Gu Y.Q."/>
            <person name="Zhou H."/>
            <person name="Devos K.M."/>
            <person name="Bennetzen J.L."/>
            <person name="Unver T."/>
            <person name="Budak H."/>
            <person name="Gulick P.J."/>
            <person name="Galiba G."/>
            <person name="Kalapos B."/>
            <person name="Nelson D.R."/>
            <person name="Li P."/>
            <person name="You F.M."/>
            <person name="Luo M.C."/>
            <person name="Dvorak J."/>
        </authorList>
    </citation>
    <scope>NUCLEOTIDE SEQUENCE [LARGE SCALE GENOMIC DNA]</scope>
    <source>
        <strain evidence="1">cv. AL8/78</strain>
    </source>
</reference>
<dbReference type="EnsemblPlants" id="AET2Gv21028100.4">
    <property type="protein sequence ID" value="AET2Gv21028100.4"/>
    <property type="gene ID" value="AET2Gv21028100"/>
</dbReference>
<reference evidence="2" key="1">
    <citation type="journal article" date="2014" name="Science">
        <title>Ancient hybridizations among the ancestral genomes of bread wheat.</title>
        <authorList>
            <consortium name="International Wheat Genome Sequencing Consortium,"/>
            <person name="Marcussen T."/>
            <person name="Sandve S.R."/>
            <person name="Heier L."/>
            <person name="Spannagl M."/>
            <person name="Pfeifer M."/>
            <person name="Jakobsen K.S."/>
            <person name="Wulff B.B."/>
            <person name="Steuernagel B."/>
            <person name="Mayer K.F."/>
            <person name="Olsen O.A."/>
        </authorList>
    </citation>
    <scope>NUCLEOTIDE SEQUENCE [LARGE SCALE GENOMIC DNA]</scope>
    <source>
        <strain evidence="2">cv. AL8/78</strain>
    </source>
</reference>
<organism evidence="1 2">
    <name type="scientific">Aegilops tauschii subsp. strangulata</name>
    <name type="common">Goatgrass</name>
    <dbReference type="NCBI Taxonomy" id="200361"/>
    <lineage>
        <taxon>Eukaryota</taxon>
        <taxon>Viridiplantae</taxon>
        <taxon>Streptophyta</taxon>
        <taxon>Embryophyta</taxon>
        <taxon>Tracheophyta</taxon>
        <taxon>Spermatophyta</taxon>
        <taxon>Magnoliopsida</taxon>
        <taxon>Liliopsida</taxon>
        <taxon>Poales</taxon>
        <taxon>Poaceae</taxon>
        <taxon>BOP clade</taxon>
        <taxon>Pooideae</taxon>
        <taxon>Triticodae</taxon>
        <taxon>Triticeae</taxon>
        <taxon>Triticinae</taxon>
        <taxon>Aegilops</taxon>
    </lineage>
</organism>
<dbReference type="AlphaFoldDB" id="A0A453D012"/>
<accession>A0A453D012</accession>
<reference evidence="1" key="3">
    <citation type="journal article" date="2017" name="Nature">
        <title>Genome sequence of the progenitor of the wheat D genome Aegilops tauschii.</title>
        <authorList>
            <person name="Luo M.C."/>
            <person name="Gu Y.Q."/>
            <person name="Puiu D."/>
            <person name="Wang H."/>
            <person name="Twardziok S.O."/>
            <person name="Deal K.R."/>
            <person name="Huo N."/>
            <person name="Zhu T."/>
            <person name="Wang L."/>
            <person name="Wang Y."/>
            <person name="McGuire P.E."/>
            <person name="Liu S."/>
            <person name="Long H."/>
            <person name="Ramasamy R.K."/>
            <person name="Rodriguez J.C."/>
            <person name="Van S.L."/>
            <person name="Yuan L."/>
            <person name="Wang Z."/>
            <person name="Xia Z."/>
            <person name="Xiao L."/>
            <person name="Anderson O.D."/>
            <person name="Ouyang S."/>
            <person name="Liang Y."/>
            <person name="Zimin A.V."/>
            <person name="Pertea G."/>
            <person name="Qi P."/>
            <person name="Bennetzen J.L."/>
            <person name="Dai X."/>
            <person name="Dawson M.W."/>
            <person name="Muller H.G."/>
            <person name="Kugler K."/>
            <person name="Rivarola-Duarte L."/>
            <person name="Spannagl M."/>
            <person name="Mayer K.F.X."/>
            <person name="Lu F.H."/>
            <person name="Bevan M.W."/>
            <person name="Leroy P."/>
            <person name="Li P."/>
            <person name="You F.M."/>
            <person name="Sun Q."/>
            <person name="Liu Z."/>
            <person name="Lyons E."/>
            <person name="Wicker T."/>
            <person name="Salzberg S.L."/>
            <person name="Devos K.M."/>
            <person name="Dvorak J."/>
        </authorList>
    </citation>
    <scope>NUCLEOTIDE SEQUENCE [LARGE SCALE GENOMIC DNA]</scope>
    <source>
        <strain evidence="1">cv. AL8/78</strain>
    </source>
</reference>
<evidence type="ECO:0000313" key="1">
    <source>
        <dbReference type="EnsemblPlants" id="AET2Gv21028100.4"/>
    </source>
</evidence>
<proteinExistence type="predicted"/>
<reference evidence="1" key="4">
    <citation type="submission" date="2019-03" db="UniProtKB">
        <authorList>
            <consortium name="EnsemblPlants"/>
        </authorList>
    </citation>
    <scope>IDENTIFICATION</scope>
</reference>
<dbReference type="Proteomes" id="UP000015105">
    <property type="component" value="Chromosome 2D"/>
</dbReference>